<dbReference type="EMBL" id="WTPX01000214">
    <property type="protein sequence ID" value="NNJ27837.1"/>
    <property type="molecule type" value="Genomic_DNA"/>
</dbReference>
<feature type="compositionally biased region" description="Basic and acidic residues" evidence="1">
    <location>
        <begin position="161"/>
        <end position="171"/>
    </location>
</feature>
<keyword evidence="3" id="KW-1185">Reference proteome</keyword>
<evidence type="ECO:0000313" key="2">
    <source>
        <dbReference type="EMBL" id="NNJ27837.1"/>
    </source>
</evidence>
<dbReference type="Proteomes" id="UP000609651">
    <property type="component" value="Unassembled WGS sequence"/>
</dbReference>
<accession>A0ABX1VI98</accession>
<feature type="compositionally biased region" description="Low complexity" evidence="1">
    <location>
        <begin position="180"/>
        <end position="192"/>
    </location>
</feature>
<feature type="compositionally biased region" description="Acidic residues" evidence="1">
    <location>
        <begin position="148"/>
        <end position="160"/>
    </location>
</feature>
<protein>
    <submittedName>
        <fullName evidence="2">Uncharacterized protein</fullName>
    </submittedName>
</protein>
<name>A0ABX1VI98_9PLAN</name>
<comment type="caution">
    <text evidence="2">The sequence shown here is derived from an EMBL/GenBank/DDBJ whole genome shotgun (WGS) entry which is preliminary data.</text>
</comment>
<sequence length="198" mass="21586">MAQPPEPDTLPLGPFRFGPAGVRIAGRPTVEAFAGPLRFALWCQKGAAWWIGDLLNDGDERFGEMFSQVCDGQISASLLQRYESVARRVPRENRRPNLSWSSHAAVARLPGVAQRRLLKKAEENGWNSSILSRRARAELARLKAAGESADDSSDGDEDEDRGPRAEPYFREDLEDDADSEPAPASDRAADPATPGVSG</sequence>
<organism evidence="2 3">
    <name type="scientific">Alienimonas chondri</name>
    <dbReference type="NCBI Taxonomy" id="2681879"/>
    <lineage>
        <taxon>Bacteria</taxon>
        <taxon>Pseudomonadati</taxon>
        <taxon>Planctomycetota</taxon>
        <taxon>Planctomycetia</taxon>
        <taxon>Planctomycetales</taxon>
        <taxon>Planctomycetaceae</taxon>
        <taxon>Alienimonas</taxon>
    </lineage>
</organism>
<proteinExistence type="predicted"/>
<dbReference type="RefSeq" id="WP_171189744.1">
    <property type="nucleotide sequence ID" value="NZ_WTPX01000214.1"/>
</dbReference>
<reference evidence="2 3" key="1">
    <citation type="journal article" date="2020" name="Syst. Appl. Microbiol.">
        <title>Alienimonas chondri sp. nov., a novel planctomycete isolated from the biofilm of the red alga Chondrus crispus.</title>
        <authorList>
            <person name="Vitorino I."/>
            <person name="Albuquerque L."/>
            <person name="Wiegand S."/>
            <person name="Kallscheuer N."/>
            <person name="da Costa M.S."/>
            <person name="Lobo-da-Cunha A."/>
            <person name="Jogler C."/>
            <person name="Lage O.M."/>
        </authorList>
    </citation>
    <scope>NUCLEOTIDE SEQUENCE [LARGE SCALE GENOMIC DNA]</scope>
    <source>
        <strain evidence="2 3">LzC2</strain>
    </source>
</reference>
<evidence type="ECO:0000256" key="1">
    <source>
        <dbReference type="SAM" id="MobiDB-lite"/>
    </source>
</evidence>
<feature type="region of interest" description="Disordered" evidence="1">
    <location>
        <begin position="142"/>
        <end position="198"/>
    </location>
</feature>
<gene>
    <name evidence="2" type="ORF">LzC2_39460</name>
</gene>
<evidence type="ECO:0000313" key="3">
    <source>
        <dbReference type="Proteomes" id="UP000609651"/>
    </source>
</evidence>